<protein>
    <submittedName>
        <fullName evidence="1">Uncharacterized protein</fullName>
    </submittedName>
</protein>
<gene>
    <name evidence="1" type="ORF">FUA22_06285</name>
</gene>
<keyword evidence="2" id="KW-1185">Reference proteome</keyword>
<dbReference type="RefSeq" id="WP_147767045.1">
    <property type="nucleotide sequence ID" value="NZ_CANNCE010000005.1"/>
</dbReference>
<proteinExistence type="predicted"/>
<organism evidence="1 2">
    <name type="scientific">Seonamhaeicola maritimus</name>
    <dbReference type="NCBI Taxonomy" id="2591822"/>
    <lineage>
        <taxon>Bacteria</taxon>
        <taxon>Pseudomonadati</taxon>
        <taxon>Bacteroidota</taxon>
        <taxon>Flavobacteriia</taxon>
        <taxon>Flavobacteriales</taxon>
        <taxon>Flavobacteriaceae</taxon>
    </lineage>
</organism>
<dbReference type="OrthoDB" id="676503at2"/>
<accession>A0A5C7GMH4</accession>
<dbReference type="EMBL" id="VRKQ01000008">
    <property type="protein sequence ID" value="TXG39475.1"/>
    <property type="molecule type" value="Genomic_DNA"/>
</dbReference>
<comment type="caution">
    <text evidence="1">The sequence shown here is derived from an EMBL/GenBank/DDBJ whole genome shotgun (WGS) entry which is preliminary data.</text>
</comment>
<reference evidence="1 2" key="1">
    <citation type="submission" date="2019-08" db="EMBL/GenBank/DDBJ databases">
        <title>Seonamhaeicola sediminis sp. nov., isolated from marine sediment.</title>
        <authorList>
            <person name="Cao W.R."/>
        </authorList>
    </citation>
    <scope>NUCLEOTIDE SEQUENCE [LARGE SCALE GENOMIC DNA]</scope>
    <source>
        <strain evidence="1 2">1505</strain>
    </source>
</reference>
<evidence type="ECO:0000313" key="2">
    <source>
        <dbReference type="Proteomes" id="UP000321080"/>
    </source>
</evidence>
<name>A0A5C7GMH4_9FLAO</name>
<dbReference type="Proteomes" id="UP000321080">
    <property type="component" value="Unassembled WGS sequence"/>
</dbReference>
<sequence>MKQLIIVLFGLGFCAPCFGQIHDEKFRLAVLMHNVKEQSFVFGEWEANTNNTETHLNYLGEIKTNDNEEYRIMTSSWFWGPTKKVTNQILVFDQSYNLIGNYYLNTKCELPTKIDDNKLIFKPAECTDCDYAITKVDFYEGIPKNFYLGCKPGLGNIYSFYLCF</sequence>
<dbReference type="AlphaFoldDB" id="A0A5C7GMH4"/>
<evidence type="ECO:0000313" key="1">
    <source>
        <dbReference type="EMBL" id="TXG39475.1"/>
    </source>
</evidence>